<comment type="caution">
    <text evidence="1">The sequence shown here is derived from an EMBL/GenBank/DDBJ whole genome shotgun (WGS) entry which is preliminary data.</text>
</comment>
<name>A0A9P6W421_RHOMI</name>
<proteinExistence type="predicted"/>
<sequence length="264" mass="30131">MVAKIYSQVLDELVQDVTQLKDEAYSTCWPEEMSEEERDIISGAPLQKALEWSNSAGTDHSVLQRINLAVSGILFHIDKAKGDTQSEVWNAQMSLVWLRSEPVEKWYMSLPRLQQMHFCTLLRHISSRCREIGQHDGYFIALNYAMLWTPAYVDHCMVGRADISSSPASVSMKLKQVNALQVAQHKTIQSELPHLHEGDLSWYKPFPGTAHYRGDRTKLVPKFWSRFDLPLMMPSAVAQYHAASGKHALGLRMAVRYGKTAQRW</sequence>
<gene>
    <name evidence="1" type="ORF">C6P46_002692</name>
</gene>
<dbReference type="AlphaFoldDB" id="A0A9P6W421"/>
<evidence type="ECO:0000313" key="1">
    <source>
        <dbReference type="EMBL" id="KAG0663353.1"/>
    </source>
</evidence>
<protein>
    <submittedName>
        <fullName evidence="1">Uncharacterized protein</fullName>
    </submittedName>
</protein>
<evidence type="ECO:0000313" key="2">
    <source>
        <dbReference type="Proteomes" id="UP000777482"/>
    </source>
</evidence>
<keyword evidence="2" id="KW-1185">Reference proteome</keyword>
<dbReference type="Proteomes" id="UP000777482">
    <property type="component" value="Unassembled WGS sequence"/>
</dbReference>
<dbReference type="EMBL" id="PUHQ01000020">
    <property type="protein sequence ID" value="KAG0663353.1"/>
    <property type="molecule type" value="Genomic_DNA"/>
</dbReference>
<organism evidence="1 2">
    <name type="scientific">Rhodotorula mucilaginosa</name>
    <name type="common">Yeast</name>
    <name type="synonym">Rhodotorula rubra</name>
    <dbReference type="NCBI Taxonomy" id="5537"/>
    <lineage>
        <taxon>Eukaryota</taxon>
        <taxon>Fungi</taxon>
        <taxon>Dikarya</taxon>
        <taxon>Basidiomycota</taxon>
        <taxon>Pucciniomycotina</taxon>
        <taxon>Microbotryomycetes</taxon>
        <taxon>Sporidiobolales</taxon>
        <taxon>Sporidiobolaceae</taxon>
        <taxon>Rhodotorula</taxon>
    </lineage>
</organism>
<accession>A0A9P6W421</accession>
<reference evidence="1 2" key="1">
    <citation type="submission" date="2020-11" db="EMBL/GenBank/DDBJ databases">
        <title>Kefir isolates.</title>
        <authorList>
            <person name="Marcisauskas S."/>
            <person name="Kim Y."/>
            <person name="Blasche S."/>
        </authorList>
    </citation>
    <scope>NUCLEOTIDE SEQUENCE [LARGE SCALE GENOMIC DNA]</scope>
    <source>
        <strain evidence="1 2">KR</strain>
    </source>
</reference>